<keyword evidence="2 6" id="KW-0812">Transmembrane</keyword>
<evidence type="ECO:0000256" key="1">
    <source>
        <dbReference type="ARBA" id="ARBA00004477"/>
    </source>
</evidence>
<protein>
    <submittedName>
        <fullName evidence="7">Uncharacterized protein</fullName>
    </submittedName>
</protein>
<evidence type="ECO:0000256" key="6">
    <source>
        <dbReference type="SAM" id="Phobius"/>
    </source>
</evidence>
<dbReference type="InterPro" id="IPR024512">
    <property type="entry name" value="Ser_palmitoyltrfase_ssu-like"/>
</dbReference>
<evidence type="ECO:0000313" key="7">
    <source>
        <dbReference type="EMBL" id="CAI4210391.1"/>
    </source>
</evidence>
<sequence>MAVVTSFVKWLELKKYQLEVTFSVYIYTPIEKFIFWSFVFLLAGLTVITMVLYLPHHIIFLINRACFYARGDSVDVLEMTKEALAQGALNPGVADTATTTIASAVEAATEMVRDL</sequence>
<dbReference type="GO" id="GO:0005789">
    <property type="term" value="C:endoplasmic reticulum membrane"/>
    <property type="evidence" value="ECO:0007669"/>
    <property type="project" value="UniProtKB-SubCell"/>
</dbReference>
<reference evidence="7" key="1">
    <citation type="submission" date="2022-11" db="EMBL/GenBank/DDBJ databases">
        <authorList>
            <person name="Scott C."/>
            <person name="Bruce N."/>
        </authorList>
    </citation>
    <scope>NUCLEOTIDE SEQUENCE</scope>
</reference>
<organism evidence="7 8">
    <name type="scientific">Parascedosporium putredinis</name>
    <dbReference type="NCBI Taxonomy" id="1442378"/>
    <lineage>
        <taxon>Eukaryota</taxon>
        <taxon>Fungi</taxon>
        <taxon>Dikarya</taxon>
        <taxon>Ascomycota</taxon>
        <taxon>Pezizomycotina</taxon>
        <taxon>Sordariomycetes</taxon>
        <taxon>Hypocreomycetidae</taxon>
        <taxon>Microascales</taxon>
        <taxon>Microascaceae</taxon>
        <taxon>Parascedosporium</taxon>
    </lineage>
</organism>
<comment type="caution">
    <text evidence="7">The sequence shown here is derived from an EMBL/GenBank/DDBJ whole genome shotgun (WGS) entry which is preliminary data.</text>
</comment>
<evidence type="ECO:0000256" key="3">
    <source>
        <dbReference type="ARBA" id="ARBA00022824"/>
    </source>
</evidence>
<dbReference type="AlphaFoldDB" id="A0A9P1GUR7"/>
<evidence type="ECO:0000256" key="5">
    <source>
        <dbReference type="ARBA" id="ARBA00023136"/>
    </source>
</evidence>
<keyword evidence="3" id="KW-0256">Endoplasmic reticulum</keyword>
<keyword evidence="5 6" id="KW-0472">Membrane</keyword>
<dbReference type="EMBL" id="CALLCH030000001">
    <property type="protein sequence ID" value="CAI4210391.1"/>
    <property type="molecule type" value="Genomic_DNA"/>
</dbReference>
<keyword evidence="4 6" id="KW-1133">Transmembrane helix</keyword>
<comment type="subcellular location">
    <subcellularLocation>
        <location evidence="1">Endoplasmic reticulum membrane</location>
        <topology evidence="1">Multi-pass membrane protein</topology>
    </subcellularLocation>
</comment>
<dbReference type="Pfam" id="PF11779">
    <property type="entry name" value="SPT_ssu-like"/>
    <property type="match status" value="1"/>
</dbReference>
<dbReference type="Proteomes" id="UP000838763">
    <property type="component" value="Unassembled WGS sequence"/>
</dbReference>
<name>A0A9P1GUR7_9PEZI</name>
<gene>
    <name evidence="7" type="ORF">PPNO1_LOCUS193</name>
</gene>
<evidence type="ECO:0000313" key="8">
    <source>
        <dbReference type="Proteomes" id="UP000838763"/>
    </source>
</evidence>
<feature type="transmembrane region" description="Helical" evidence="6">
    <location>
        <begin position="33"/>
        <end position="54"/>
    </location>
</feature>
<evidence type="ECO:0000256" key="2">
    <source>
        <dbReference type="ARBA" id="ARBA00022692"/>
    </source>
</evidence>
<accession>A0A9P1GUR7</accession>
<evidence type="ECO:0000256" key="4">
    <source>
        <dbReference type="ARBA" id="ARBA00022989"/>
    </source>
</evidence>
<dbReference type="OrthoDB" id="202672at2759"/>
<keyword evidence="8" id="KW-1185">Reference proteome</keyword>
<proteinExistence type="predicted"/>